<name>A0A1M6MPM7_9FLAO</name>
<feature type="transmembrane region" description="Helical" evidence="1">
    <location>
        <begin position="37"/>
        <end position="56"/>
    </location>
</feature>
<feature type="transmembrane region" description="Helical" evidence="1">
    <location>
        <begin position="131"/>
        <end position="149"/>
    </location>
</feature>
<sequence length="197" mass="23027">MTKIDERKNIIVSLKSNYGERKKGVEKRIKYLKGMNILNLILTILCGGIILTSIILEPFGFEVFKWQKMGLVTILSLSFILRLPEETFELKLLKHLKRISDKSDFDGIEKLNLELKTIVANLNKRMNYHRIFIPLTIAILILGMIQVLSEDLNPYWNYAKILVFLFFGMVLTRFYKVSKKLNRNINETEKHCSQSSR</sequence>
<organism evidence="2 3">
    <name type="scientific">Arenibacter nanhaiticus</name>
    <dbReference type="NCBI Taxonomy" id="558155"/>
    <lineage>
        <taxon>Bacteria</taxon>
        <taxon>Pseudomonadati</taxon>
        <taxon>Bacteroidota</taxon>
        <taxon>Flavobacteriia</taxon>
        <taxon>Flavobacteriales</taxon>
        <taxon>Flavobacteriaceae</taxon>
        <taxon>Arenibacter</taxon>
    </lineage>
</organism>
<evidence type="ECO:0000313" key="3">
    <source>
        <dbReference type="Proteomes" id="UP000184231"/>
    </source>
</evidence>
<dbReference type="RefSeq" id="WP_072765920.1">
    <property type="nucleotide sequence ID" value="NZ_FQYX01000045.1"/>
</dbReference>
<keyword evidence="1" id="KW-0812">Transmembrane</keyword>
<dbReference type="Proteomes" id="UP000184231">
    <property type="component" value="Unassembled WGS sequence"/>
</dbReference>
<reference evidence="2 3" key="1">
    <citation type="submission" date="2016-11" db="EMBL/GenBank/DDBJ databases">
        <authorList>
            <person name="Jaros S."/>
            <person name="Januszkiewicz K."/>
            <person name="Wedrychowicz H."/>
        </authorList>
    </citation>
    <scope>NUCLEOTIDE SEQUENCE [LARGE SCALE GENOMIC DNA]</scope>
    <source>
        <strain evidence="2 3">CGMCC 1.8863</strain>
    </source>
</reference>
<dbReference type="EMBL" id="FQYX01000045">
    <property type="protein sequence ID" value="SHJ85243.1"/>
    <property type="molecule type" value="Genomic_DNA"/>
</dbReference>
<accession>A0A1M6MPM7</accession>
<feature type="transmembrane region" description="Helical" evidence="1">
    <location>
        <begin position="68"/>
        <end position="84"/>
    </location>
</feature>
<evidence type="ECO:0000313" key="2">
    <source>
        <dbReference type="EMBL" id="SHJ85243.1"/>
    </source>
</evidence>
<keyword evidence="3" id="KW-1185">Reference proteome</keyword>
<dbReference type="OrthoDB" id="1447166at2"/>
<feature type="transmembrane region" description="Helical" evidence="1">
    <location>
        <begin position="155"/>
        <end position="175"/>
    </location>
</feature>
<dbReference type="AlphaFoldDB" id="A0A1M6MPM7"/>
<keyword evidence="1" id="KW-0472">Membrane</keyword>
<proteinExistence type="predicted"/>
<evidence type="ECO:0000256" key="1">
    <source>
        <dbReference type="SAM" id="Phobius"/>
    </source>
</evidence>
<keyword evidence="1" id="KW-1133">Transmembrane helix</keyword>
<protein>
    <submittedName>
        <fullName evidence="2">Uncharacterized protein</fullName>
    </submittedName>
</protein>
<gene>
    <name evidence="2" type="ORF">SAMN04487911_1459</name>
</gene>